<evidence type="ECO:0000256" key="11">
    <source>
        <dbReference type="PIRSR" id="PIRSR006816-1"/>
    </source>
</evidence>
<dbReference type="PANTHER" id="PTHR43513">
    <property type="entry name" value="DIHYDROOROTATE DEHYDROGENASE B (NAD(+)), ELECTRON TRANSFER SUBUNIT"/>
    <property type="match status" value="1"/>
</dbReference>
<dbReference type="GO" id="GO:0046872">
    <property type="term" value="F:metal ion binding"/>
    <property type="evidence" value="ECO:0007669"/>
    <property type="project" value="UniProtKB-KW"/>
</dbReference>
<dbReference type="OrthoDB" id="9806195at2"/>
<keyword evidence="6 11" id="KW-0274">FAD</keyword>
<feature type="domain" description="FAD-binding FR-type" evidence="13">
    <location>
        <begin position="20"/>
        <end position="122"/>
    </location>
</feature>
<dbReference type="CDD" id="cd06218">
    <property type="entry name" value="DHOD_e_trans"/>
    <property type="match status" value="1"/>
</dbReference>
<evidence type="ECO:0000256" key="4">
    <source>
        <dbReference type="ARBA" id="ARBA00022714"/>
    </source>
</evidence>
<evidence type="ECO:0000313" key="14">
    <source>
        <dbReference type="EMBL" id="SFJ28407.1"/>
    </source>
</evidence>
<dbReference type="PIRSF" id="PIRSF006816">
    <property type="entry name" value="Cyc3_hyd_g"/>
    <property type="match status" value="1"/>
</dbReference>
<dbReference type="GO" id="GO:0006221">
    <property type="term" value="P:pyrimidine nucleotide biosynthetic process"/>
    <property type="evidence" value="ECO:0007669"/>
    <property type="project" value="InterPro"/>
</dbReference>
<dbReference type="PANTHER" id="PTHR43513:SF3">
    <property type="entry name" value="DIHYDROOROTATE DEHYDROGENASE B (NAD(+)), ELECTRON TRANSFER SUBUNIT-RELATED"/>
    <property type="match status" value="1"/>
</dbReference>
<dbReference type="SUPFAM" id="SSF63380">
    <property type="entry name" value="Riboflavin synthase domain-like"/>
    <property type="match status" value="1"/>
</dbReference>
<dbReference type="InterPro" id="IPR012165">
    <property type="entry name" value="Cyt_c3_hydrogenase_gsu"/>
</dbReference>
<keyword evidence="9 12" id="KW-0411">Iron-sulfur</keyword>
<evidence type="ECO:0000256" key="5">
    <source>
        <dbReference type="ARBA" id="ARBA00022723"/>
    </source>
</evidence>
<keyword evidence="3 11" id="KW-0285">Flavoprotein</keyword>
<dbReference type="RefSeq" id="WP_066607825.1">
    <property type="nucleotide sequence ID" value="NZ_FORY01000003.1"/>
</dbReference>
<dbReference type="GO" id="GO:0051537">
    <property type="term" value="F:2 iron, 2 sulfur cluster binding"/>
    <property type="evidence" value="ECO:0007669"/>
    <property type="project" value="UniProtKB-KW"/>
</dbReference>
<dbReference type="Pfam" id="PF10418">
    <property type="entry name" value="DHODB_Fe-S_bind"/>
    <property type="match status" value="1"/>
</dbReference>
<comment type="cofactor">
    <cofactor evidence="11">
        <name>FAD</name>
        <dbReference type="ChEBI" id="CHEBI:57692"/>
    </cofactor>
    <text evidence="11">Binds 1 FAD per subunit.</text>
</comment>
<feature type="binding site" evidence="11">
    <location>
        <begin position="73"/>
        <end position="76"/>
    </location>
    <ligand>
        <name>FAD</name>
        <dbReference type="ChEBI" id="CHEBI:57692"/>
    </ligand>
</feature>
<evidence type="ECO:0000256" key="1">
    <source>
        <dbReference type="ARBA" id="ARBA00006422"/>
    </source>
</evidence>
<dbReference type="InterPro" id="IPR017938">
    <property type="entry name" value="Riboflavin_synthase-like_b-brl"/>
</dbReference>
<evidence type="ECO:0000256" key="12">
    <source>
        <dbReference type="PIRSR" id="PIRSR006816-2"/>
    </source>
</evidence>
<comment type="cofactor">
    <cofactor evidence="12">
        <name>[2Fe-2S] cluster</name>
        <dbReference type="ChEBI" id="CHEBI:190135"/>
    </cofactor>
    <text evidence="12">Binds 1 [2Fe-2S] cluster per subunit.</text>
</comment>
<evidence type="ECO:0000256" key="6">
    <source>
        <dbReference type="ARBA" id="ARBA00022827"/>
    </source>
</evidence>
<evidence type="ECO:0000256" key="2">
    <source>
        <dbReference type="ARBA" id="ARBA00022448"/>
    </source>
</evidence>
<dbReference type="AlphaFoldDB" id="A0A1I3Q4R4"/>
<dbReference type="Gene3D" id="2.40.30.10">
    <property type="entry name" value="Translation factors"/>
    <property type="match status" value="1"/>
</dbReference>
<dbReference type="InterPro" id="IPR039261">
    <property type="entry name" value="FNR_nucleotide-bd"/>
</dbReference>
<reference evidence="14 15" key="1">
    <citation type="submission" date="2016-10" db="EMBL/GenBank/DDBJ databases">
        <authorList>
            <person name="de Groot N.N."/>
        </authorList>
    </citation>
    <scope>NUCLEOTIDE SEQUENCE [LARGE SCALE GENOMIC DNA]</scope>
    <source>
        <strain evidence="14 15">CGMCC 1.8891</strain>
    </source>
</reference>
<dbReference type="SUPFAM" id="SSF52343">
    <property type="entry name" value="Ferredoxin reductase-like, C-terminal NADP-linked domain"/>
    <property type="match status" value="1"/>
</dbReference>
<comment type="cofactor">
    <cofactor evidence="10">
        <name>[2Fe-2S] cluster</name>
        <dbReference type="ChEBI" id="CHEBI:190135"/>
    </cofactor>
</comment>
<dbReference type="GO" id="GO:0016491">
    <property type="term" value="F:oxidoreductase activity"/>
    <property type="evidence" value="ECO:0007669"/>
    <property type="project" value="InterPro"/>
</dbReference>
<feature type="binding site" evidence="12">
    <location>
        <position position="268"/>
    </location>
    <ligand>
        <name>[2Fe-2S] cluster</name>
        <dbReference type="ChEBI" id="CHEBI:190135"/>
    </ligand>
</feature>
<name>A0A1I3Q4R4_9RHOB</name>
<evidence type="ECO:0000259" key="13">
    <source>
        <dbReference type="PROSITE" id="PS51384"/>
    </source>
</evidence>
<dbReference type="GeneID" id="98664293"/>
<feature type="binding site" evidence="12">
    <location>
        <position position="244"/>
    </location>
    <ligand>
        <name>[2Fe-2S] cluster</name>
        <dbReference type="ChEBI" id="CHEBI:190135"/>
    </ligand>
</feature>
<keyword evidence="4 12" id="KW-0001">2Fe-2S</keyword>
<comment type="similarity">
    <text evidence="1">Belongs to the PyrK family.</text>
</comment>
<dbReference type="Proteomes" id="UP000183299">
    <property type="component" value="Unassembled WGS sequence"/>
</dbReference>
<dbReference type="InterPro" id="IPR017927">
    <property type="entry name" value="FAD-bd_FR_type"/>
</dbReference>
<dbReference type="InterPro" id="IPR037117">
    <property type="entry name" value="Dihydroorotate_DH_ele_sf"/>
</dbReference>
<evidence type="ECO:0000256" key="9">
    <source>
        <dbReference type="ARBA" id="ARBA00023014"/>
    </source>
</evidence>
<dbReference type="PROSITE" id="PS51384">
    <property type="entry name" value="FAD_FR"/>
    <property type="match status" value="1"/>
</dbReference>
<evidence type="ECO:0000313" key="15">
    <source>
        <dbReference type="Proteomes" id="UP000183299"/>
    </source>
</evidence>
<keyword evidence="5 12" id="KW-0479">Metal-binding</keyword>
<dbReference type="Gene3D" id="2.10.240.10">
    <property type="entry name" value="Dihydroorotate dehydrogenase, electron transfer subunit"/>
    <property type="match status" value="1"/>
</dbReference>
<protein>
    <submittedName>
        <fullName evidence="14">Dihydroorotate dehydrogenase electron transfer subunit</fullName>
    </submittedName>
</protein>
<dbReference type="InterPro" id="IPR008333">
    <property type="entry name" value="Cbr1-like_FAD-bd_dom"/>
</dbReference>
<keyword evidence="2" id="KW-0813">Transport</keyword>
<dbReference type="STRING" id="576117.SAMN04488138_103194"/>
<dbReference type="GO" id="GO:0050660">
    <property type="term" value="F:flavin adenine dinucleotide binding"/>
    <property type="evidence" value="ECO:0007669"/>
    <property type="project" value="InterPro"/>
</dbReference>
<dbReference type="InterPro" id="IPR019480">
    <property type="entry name" value="Dihydroorotate_DH_Fe-S-bd"/>
</dbReference>
<evidence type="ECO:0000256" key="8">
    <source>
        <dbReference type="ARBA" id="ARBA00023004"/>
    </source>
</evidence>
<dbReference type="EMBL" id="FORY01000003">
    <property type="protein sequence ID" value="SFJ28407.1"/>
    <property type="molecule type" value="Genomic_DNA"/>
</dbReference>
<keyword evidence="8 12" id="KW-0408">Iron</keyword>
<keyword evidence="7" id="KW-0249">Electron transport</keyword>
<feature type="binding site" evidence="11">
    <location>
        <begin position="97"/>
        <end position="98"/>
    </location>
    <ligand>
        <name>FAD</name>
        <dbReference type="ChEBI" id="CHEBI:57692"/>
    </ligand>
</feature>
<organism evidence="14 15">
    <name type="scientific">Celeribacter halophilus</name>
    <dbReference type="NCBI Taxonomy" id="576117"/>
    <lineage>
        <taxon>Bacteria</taxon>
        <taxon>Pseudomonadati</taxon>
        <taxon>Pseudomonadota</taxon>
        <taxon>Alphaproteobacteria</taxon>
        <taxon>Rhodobacterales</taxon>
        <taxon>Roseobacteraceae</taxon>
        <taxon>Celeribacter</taxon>
    </lineage>
</organism>
<evidence type="ECO:0000256" key="10">
    <source>
        <dbReference type="ARBA" id="ARBA00034078"/>
    </source>
</evidence>
<feature type="binding site" evidence="12">
    <location>
        <position position="249"/>
    </location>
    <ligand>
        <name>[2Fe-2S] cluster</name>
        <dbReference type="ChEBI" id="CHEBI:190135"/>
    </ligand>
</feature>
<evidence type="ECO:0000256" key="7">
    <source>
        <dbReference type="ARBA" id="ARBA00022982"/>
    </source>
</evidence>
<dbReference type="Pfam" id="PF00970">
    <property type="entry name" value="FAD_binding_6"/>
    <property type="match status" value="1"/>
</dbReference>
<dbReference type="Gene3D" id="3.40.50.80">
    <property type="entry name" value="Nucleotide-binding domain of ferredoxin-NADP reductase (FNR) module"/>
    <property type="match status" value="1"/>
</dbReference>
<evidence type="ECO:0000256" key="3">
    <source>
        <dbReference type="ARBA" id="ARBA00022630"/>
    </source>
</evidence>
<keyword evidence="15" id="KW-1185">Reference proteome</keyword>
<dbReference type="InterPro" id="IPR050353">
    <property type="entry name" value="PyrK_electron_transfer"/>
</dbReference>
<feature type="binding site" evidence="12">
    <location>
        <position position="252"/>
    </location>
    <ligand>
        <name>[2Fe-2S] cluster</name>
        <dbReference type="ChEBI" id="CHEBI:190135"/>
    </ligand>
</feature>
<accession>A0A1I3Q4R4</accession>
<sequence length="281" mass="30704">MTFTPTVLPVPAPQGLSLRCFEARCRVISNTPVNGEYRLLVLDAPAEVLDCQPGQFFQLLCPQPEGETPFLRRPMSIYGFDAAQGRLEFLYKVTGAGTRGLATLRPDDAFNVLGPLGQGFSMQDDWQHLMLVARGVGLATLAPLARMAQEKGRKLTAICSARRPELAMSVDLFESYGAEVIVVHDQNASSTPEALRPLIEARIAAGQVDAFYTCGSARLLRLLQDLGAKHGIPGEIAMEQQMACGLGMCQACVRQFRVGDRLIQRRVCREGPVFPIEEAIV</sequence>
<proteinExistence type="inferred from homology"/>
<gene>
    <name evidence="14" type="ORF">SAMN04488138_103194</name>
</gene>